<keyword evidence="3" id="KW-1185">Reference proteome</keyword>
<reference evidence="2 3" key="3">
    <citation type="journal article" date="2013" name="Rice">
        <title>Improvement of the Oryza sativa Nipponbare reference genome using next generation sequence and optical map data.</title>
        <authorList>
            <person name="Kawahara Y."/>
            <person name="de la Bastide M."/>
            <person name="Hamilton J.P."/>
            <person name="Kanamori H."/>
            <person name="McCombie W.R."/>
            <person name="Ouyang S."/>
            <person name="Schwartz D.C."/>
            <person name="Tanaka T."/>
            <person name="Wu J."/>
            <person name="Zhou S."/>
            <person name="Childs K.L."/>
            <person name="Davidson R.M."/>
            <person name="Lin H."/>
            <person name="Quesada-Ocampo L."/>
            <person name="Vaillancourt B."/>
            <person name="Sakai H."/>
            <person name="Lee S.S."/>
            <person name="Kim J."/>
            <person name="Numa H."/>
            <person name="Itoh T."/>
            <person name="Buell C.R."/>
            <person name="Matsumoto T."/>
        </authorList>
    </citation>
    <scope>NUCLEOTIDE SEQUENCE [LARGE SCALE GENOMIC DNA]</scope>
    <source>
        <strain evidence="3">cv. Nipponbare</strain>
    </source>
</reference>
<accession>A0A0P0VNK0</accession>
<evidence type="ECO:0000313" key="2">
    <source>
        <dbReference type="EMBL" id="BAS80427.1"/>
    </source>
</evidence>
<sequence>DTDLSEDGLRQAGAEGVLELLAERGGAGEHDADGAEVVALHERVLGEREHERRHDGRHRHAPPLDGPQHGAHLEPGHQRHRRAGAHRAQQHGVEREDVEQRQHAQRHVAGTHVQVRVLAVHLLRHARHDAPVRQHHALGQARRARRERQRHGVVRRDGHLRDGPLVGVRDQVPERQAAFRRRLVVVDGDHGERVVADGAGVDPWERLVLPELVDVDGLGEDELHAGGLELLVDLLRRAERVGGGGDRAEERRGEERHGELHAVLEQHHDAVAVADAQPVQRRGGPAAQQARLGERVRPPRGRRDEARRVGELGRPGEAVLVQGQVAGDVDVRKLGPEHRHRLRRRL</sequence>
<feature type="compositionally biased region" description="Basic and acidic residues" evidence="1">
    <location>
        <begin position="292"/>
        <end position="311"/>
    </location>
</feature>
<feature type="compositionally biased region" description="Basic and acidic residues" evidence="1">
    <location>
        <begin position="92"/>
        <end position="102"/>
    </location>
</feature>
<dbReference type="PaxDb" id="39947-A0A0P0VNK0"/>
<reference evidence="2 3" key="2">
    <citation type="journal article" date="2013" name="Plant Cell Physiol.">
        <title>Rice Annotation Project Database (RAP-DB): an integrative and interactive database for rice genomics.</title>
        <authorList>
            <person name="Sakai H."/>
            <person name="Lee S.S."/>
            <person name="Tanaka T."/>
            <person name="Numa H."/>
            <person name="Kim J."/>
            <person name="Kawahara Y."/>
            <person name="Wakimoto H."/>
            <person name="Yang C.C."/>
            <person name="Iwamoto M."/>
            <person name="Abe T."/>
            <person name="Yamada Y."/>
            <person name="Muto A."/>
            <person name="Inokuchi H."/>
            <person name="Ikemura T."/>
            <person name="Matsumoto T."/>
            <person name="Sasaki T."/>
            <person name="Itoh T."/>
        </authorList>
    </citation>
    <scope>NUCLEOTIDE SEQUENCE [LARGE SCALE GENOMIC DNA]</scope>
    <source>
        <strain evidence="3">cv. Nipponbare</strain>
    </source>
</reference>
<dbReference type="AlphaFoldDB" id="A0A0P0VNK0"/>
<dbReference type="Gramene" id="Os02t0697450-00">
    <property type="protein sequence ID" value="Os02t0697450-00"/>
    <property type="gene ID" value="Os02g0697450"/>
</dbReference>
<reference evidence="3" key="1">
    <citation type="journal article" date="2005" name="Nature">
        <title>The map-based sequence of the rice genome.</title>
        <authorList>
            <consortium name="International rice genome sequencing project (IRGSP)"/>
            <person name="Matsumoto T."/>
            <person name="Wu J."/>
            <person name="Kanamori H."/>
            <person name="Katayose Y."/>
            <person name="Fujisawa M."/>
            <person name="Namiki N."/>
            <person name="Mizuno H."/>
            <person name="Yamamoto K."/>
            <person name="Antonio B.A."/>
            <person name="Baba T."/>
            <person name="Sakata K."/>
            <person name="Nagamura Y."/>
            <person name="Aoki H."/>
            <person name="Arikawa K."/>
            <person name="Arita K."/>
            <person name="Bito T."/>
            <person name="Chiden Y."/>
            <person name="Fujitsuka N."/>
            <person name="Fukunaka R."/>
            <person name="Hamada M."/>
            <person name="Harada C."/>
            <person name="Hayashi A."/>
            <person name="Hijishita S."/>
            <person name="Honda M."/>
            <person name="Hosokawa S."/>
            <person name="Ichikawa Y."/>
            <person name="Idonuma A."/>
            <person name="Iijima M."/>
            <person name="Ikeda M."/>
            <person name="Ikeno M."/>
            <person name="Ito K."/>
            <person name="Ito S."/>
            <person name="Ito T."/>
            <person name="Ito Y."/>
            <person name="Ito Y."/>
            <person name="Iwabuchi A."/>
            <person name="Kamiya K."/>
            <person name="Karasawa W."/>
            <person name="Kurita K."/>
            <person name="Katagiri S."/>
            <person name="Kikuta A."/>
            <person name="Kobayashi H."/>
            <person name="Kobayashi N."/>
            <person name="Machita K."/>
            <person name="Maehara T."/>
            <person name="Masukawa M."/>
            <person name="Mizubayashi T."/>
            <person name="Mukai Y."/>
            <person name="Nagasaki H."/>
            <person name="Nagata Y."/>
            <person name="Naito S."/>
            <person name="Nakashima M."/>
            <person name="Nakama Y."/>
            <person name="Nakamichi Y."/>
            <person name="Nakamura M."/>
            <person name="Meguro A."/>
            <person name="Negishi M."/>
            <person name="Ohta I."/>
            <person name="Ohta T."/>
            <person name="Okamoto M."/>
            <person name="Ono N."/>
            <person name="Saji S."/>
            <person name="Sakaguchi M."/>
            <person name="Sakai K."/>
            <person name="Shibata M."/>
            <person name="Shimokawa T."/>
            <person name="Song J."/>
            <person name="Takazaki Y."/>
            <person name="Terasawa K."/>
            <person name="Tsugane M."/>
            <person name="Tsuji K."/>
            <person name="Ueda S."/>
            <person name="Waki K."/>
            <person name="Yamagata H."/>
            <person name="Yamamoto M."/>
            <person name="Yamamoto S."/>
            <person name="Yamane H."/>
            <person name="Yoshiki S."/>
            <person name="Yoshihara R."/>
            <person name="Yukawa K."/>
            <person name="Zhong H."/>
            <person name="Yano M."/>
            <person name="Yuan Q."/>
            <person name="Ouyang S."/>
            <person name="Liu J."/>
            <person name="Jones K.M."/>
            <person name="Gansberger K."/>
            <person name="Moffat K."/>
            <person name="Hill J."/>
            <person name="Bera J."/>
            <person name="Fadrosh D."/>
            <person name="Jin S."/>
            <person name="Johri S."/>
            <person name="Kim M."/>
            <person name="Overton L."/>
            <person name="Reardon M."/>
            <person name="Tsitrin T."/>
            <person name="Vuong H."/>
            <person name="Weaver B."/>
            <person name="Ciecko A."/>
            <person name="Tallon L."/>
            <person name="Jackson J."/>
            <person name="Pai G."/>
            <person name="Aken S.V."/>
            <person name="Utterback T."/>
            <person name="Reidmuller S."/>
            <person name="Feldblyum T."/>
            <person name="Hsiao J."/>
            <person name="Zismann V."/>
            <person name="Iobst S."/>
            <person name="de Vazeille A.R."/>
            <person name="Buell C.R."/>
            <person name="Ying K."/>
            <person name="Li Y."/>
            <person name="Lu T."/>
            <person name="Huang Y."/>
            <person name="Zhao Q."/>
            <person name="Feng Q."/>
            <person name="Zhang L."/>
            <person name="Zhu J."/>
            <person name="Weng Q."/>
            <person name="Mu J."/>
            <person name="Lu Y."/>
            <person name="Fan D."/>
            <person name="Liu Y."/>
            <person name="Guan J."/>
            <person name="Zhang Y."/>
            <person name="Yu S."/>
            <person name="Liu X."/>
            <person name="Zhang Y."/>
            <person name="Hong G."/>
            <person name="Han B."/>
            <person name="Choisne N."/>
            <person name="Demange N."/>
            <person name="Orjeda G."/>
            <person name="Samain S."/>
            <person name="Cattolico L."/>
            <person name="Pelletier E."/>
            <person name="Couloux A."/>
            <person name="Segurens B."/>
            <person name="Wincker P."/>
            <person name="D'Hont A."/>
            <person name="Scarpelli C."/>
            <person name="Weissenbach J."/>
            <person name="Salanoubat M."/>
            <person name="Quetier F."/>
            <person name="Yu Y."/>
            <person name="Kim H.R."/>
            <person name="Rambo T."/>
            <person name="Currie J."/>
            <person name="Collura K."/>
            <person name="Luo M."/>
            <person name="Yang T."/>
            <person name="Ammiraju J.S.S."/>
            <person name="Engler F."/>
            <person name="Soderlund C."/>
            <person name="Wing R.A."/>
            <person name="Palmer L.E."/>
            <person name="de la Bastide M."/>
            <person name="Spiegel L."/>
            <person name="Nascimento L."/>
            <person name="Zutavern T."/>
            <person name="O'Shaughnessy A."/>
            <person name="Dike S."/>
            <person name="Dedhia N."/>
            <person name="Preston R."/>
            <person name="Balija V."/>
            <person name="McCombie W.R."/>
            <person name="Chow T."/>
            <person name="Chen H."/>
            <person name="Chung M."/>
            <person name="Chen C."/>
            <person name="Shaw J."/>
            <person name="Wu H."/>
            <person name="Hsiao K."/>
            <person name="Chao Y."/>
            <person name="Chu M."/>
            <person name="Cheng C."/>
            <person name="Hour A."/>
            <person name="Lee P."/>
            <person name="Lin S."/>
            <person name="Lin Y."/>
            <person name="Liou J."/>
            <person name="Liu S."/>
            <person name="Hsing Y."/>
            <person name="Raghuvanshi S."/>
            <person name="Mohanty A."/>
            <person name="Bharti A.K."/>
            <person name="Gaur A."/>
            <person name="Gupta V."/>
            <person name="Kumar D."/>
            <person name="Ravi V."/>
            <person name="Vij S."/>
            <person name="Kapur A."/>
            <person name="Khurana P."/>
            <person name="Khurana P."/>
            <person name="Khurana J.P."/>
            <person name="Tyagi A.K."/>
            <person name="Gaikwad K."/>
            <person name="Singh A."/>
            <person name="Dalal V."/>
            <person name="Srivastava S."/>
            <person name="Dixit A."/>
            <person name="Pal A.K."/>
            <person name="Ghazi I.A."/>
            <person name="Yadav M."/>
            <person name="Pandit A."/>
            <person name="Bhargava A."/>
            <person name="Sureshbabu K."/>
            <person name="Batra K."/>
            <person name="Sharma T.R."/>
            <person name="Mohapatra T."/>
            <person name="Singh N.K."/>
            <person name="Messing J."/>
            <person name="Nelson A.B."/>
            <person name="Fuks G."/>
            <person name="Kavchok S."/>
            <person name="Keizer G."/>
            <person name="Linton E."/>
            <person name="Llaca V."/>
            <person name="Song R."/>
            <person name="Tanyolac B."/>
            <person name="Young S."/>
            <person name="Ho-Il K."/>
            <person name="Hahn J.H."/>
            <person name="Sangsakoo G."/>
            <person name="Vanavichit A."/>
            <person name="de Mattos Luiz.A.T."/>
            <person name="Zimmer P.D."/>
            <person name="Malone G."/>
            <person name="Dellagostin O."/>
            <person name="de Oliveira A.C."/>
            <person name="Bevan M."/>
            <person name="Bancroft I."/>
            <person name="Minx P."/>
            <person name="Cordum H."/>
            <person name="Wilson R."/>
            <person name="Cheng Z."/>
            <person name="Jin W."/>
            <person name="Jiang J."/>
            <person name="Leong S.A."/>
            <person name="Iwama H."/>
            <person name="Gojobori T."/>
            <person name="Itoh T."/>
            <person name="Niimura Y."/>
            <person name="Fujii Y."/>
            <person name="Habara T."/>
            <person name="Sakai H."/>
            <person name="Sato Y."/>
            <person name="Wilson G."/>
            <person name="Kumar K."/>
            <person name="McCouch S."/>
            <person name="Juretic N."/>
            <person name="Hoen D."/>
            <person name="Wright S."/>
            <person name="Bruskiewich R."/>
            <person name="Bureau T."/>
            <person name="Miyao A."/>
            <person name="Hirochika H."/>
            <person name="Nishikawa T."/>
            <person name="Kadowaki K."/>
            <person name="Sugiura M."/>
            <person name="Burr B."/>
            <person name="Sasaki T."/>
        </authorList>
    </citation>
    <scope>NUCLEOTIDE SEQUENCE [LARGE SCALE GENOMIC DNA]</scope>
    <source>
        <strain evidence="3">cv. Nipponbare</strain>
    </source>
</reference>
<protein>
    <submittedName>
        <fullName evidence="2">Os02g0697450 protein</fullName>
    </submittedName>
</protein>
<gene>
    <name evidence="2" type="ordered locus">Os02g0697450</name>
    <name evidence="2" type="ORF">OSNPB_020697450</name>
</gene>
<feature type="compositionally biased region" description="Basic residues" evidence="1">
    <location>
        <begin position="142"/>
        <end position="153"/>
    </location>
</feature>
<evidence type="ECO:0000313" key="3">
    <source>
        <dbReference type="Proteomes" id="UP000059680"/>
    </source>
</evidence>
<dbReference type="Proteomes" id="UP000059680">
    <property type="component" value="Chromosome 2"/>
</dbReference>
<name>A0A0P0VNK0_ORYSJ</name>
<feature type="region of interest" description="Disordered" evidence="1">
    <location>
        <begin position="280"/>
        <end position="315"/>
    </location>
</feature>
<feature type="compositionally biased region" description="Basic residues" evidence="1">
    <location>
        <begin position="78"/>
        <end position="89"/>
    </location>
</feature>
<proteinExistence type="predicted"/>
<dbReference type="EMBL" id="AP014958">
    <property type="protein sequence ID" value="BAS80427.1"/>
    <property type="molecule type" value="Genomic_DNA"/>
</dbReference>
<dbReference type="InParanoid" id="A0A0P0VNK0"/>
<evidence type="ECO:0000256" key="1">
    <source>
        <dbReference type="SAM" id="MobiDB-lite"/>
    </source>
</evidence>
<feature type="region of interest" description="Disordered" evidence="1">
    <location>
        <begin position="47"/>
        <end position="103"/>
    </location>
</feature>
<dbReference type="eggNOG" id="ENOG502R6DC">
    <property type="taxonomic scope" value="Eukaryota"/>
</dbReference>
<feature type="non-terminal residue" evidence="2">
    <location>
        <position position="1"/>
    </location>
</feature>
<dbReference type="FunCoup" id="A0A0P0VNK0">
    <property type="interactions" value="10"/>
</dbReference>
<feature type="non-terminal residue" evidence="2">
    <location>
        <position position="346"/>
    </location>
</feature>
<organism evidence="2 3">
    <name type="scientific">Oryza sativa subsp. japonica</name>
    <name type="common">Rice</name>
    <dbReference type="NCBI Taxonomy" id="39947"/>
    <lineage>
        <taxon>Eukaryota</taxon>
        <taxon>Viridiplantae</taxon>
        <taxon>Streptophyta</taxon>
        <taxon>Embryophyta</taxon>
        <taxon>Tracheophyta</taxon>
        <taxon>Spermatophyta</taxon>
        <taxon>Magnoliopsida</taxon>
        <taxon>Liliopsida</taxon>
        <taxon>Poales</taxon>
        <taxon>Poaceae</taxon>
        <taxon>BOP clade</taxon>
        <taxon>Oryzoideae</taxon>
        <taxon>Oryzeae</taxon>
        <taxon>Oryzinae</taxon>
        <taxon>Oryza</taxon>
        <taxon>Oryza sativa</taxon>
    </lineage>
</organism>
<feature type="region of interest" description="Disordered" evidence="1">
    <location>
        <begin position="133"/>
        <end position="153"/>
    </location>
</feature>